<feature type="compositionally biased region" description="Basic residues" evidence="1">
    <location>
        <begin position="1"/>
        <end position="22"/>
    </location>
</feature>
<evidence type="ECO:0000313" key="3">
    <source>
        <dbReference type="Proteomes" id="UP001392437"/>
    </source>
</evidence>
<feature type="compositionally biased region" description="Low complexity" evidence="1">
    <location>
        <begin position="23"/>
        <end position="35"/>
    </location>
</feature>
<accession>A0AAW0QK35</accession>
<organism evidence="2 3">
    <name type="scientific">Apiospora kogelbergensis</name>
    <dbReference type="NCBI Taxonomy" id="1337665"/>
    <lineage>
        <taxon>Eukaryota</taxon>
        <taxon>Fungi</taxon>
        <taxon>Dikarya</taxon>
        <taxon>Ascomycota</taxon>
        <taxon>Pezizomycotina</taxon>
        <taxon>Sordariomycetes</taxon>
        <taxon>Xylariomycetidae</taxon>
        <taxon>Amphisphaeriales</taxon>
        <taxon>Apiosporaceae</taxon>
        <taxon>Apiospora</taxon>
    </lineage>
</organism>
<gene>
    <name evidence="2" type="ORF">PG999_011261</name>
</gene>
<reference evidence="2 3" key="1">
    <citation type="submission" date="2023-01" db="EMBL/GenBank/DDBJ databases">
        <title>Analysis of 21 Apiospora genomes using comparative genomics revels a genus with tremendous synthesis potential of carbohydrate active enzymes and secondary metabolites.</title>
        <authorList>
            <person name="Sorensen T."/>
        </authorList>
    </citation>
    <scope>NUCLEOTIDE SEQUENCE [LARGE SCALE GENOMIC DNA]</scope>
    <source>
        <strain evidence="2 3">CBS 117206</strain>
    </source>
</reference>
<protein>
    <submittedName>
        <fullName evidence="2">Uncharacterized protein</fullName>
    </submittedName>
</protein>
<evidence type="ECO:0000256" key="1">
    <source>
        <dbReference type="SAM" id="MobiDB-lite"/>
    </source>
</evidence>
<dbReference type="AlphaFoldDB" id="A0AAW0QK35"/>
<comment type="caution">
    <text evidence="2">The sequence shown here is derived from an EMBL/GenBank/DDBJ whole genome shotgun (WGS) entry which is preliminary data.</text>
</comment>
<sequence length="124" mass="13716">MTGQGPRKRNQARPRMTLRPRHAGQAQSAAPSAAIAVRECRTPGAGLRRWGKGGREEALAVWSALATMFRRLLLLSYLIHLPIPPARRSVYAFHERVGFLGPAKTNAKHGGGNHVYYLSQDTYI</sequence>
<keyword evidence="3" id="KW-1185">Reference proteome</keyword>
<dbReference type="Proteomes" id="UP001392437">
    <property type="component" value="Unassembled WGS sequence"/>
</dbReference>
<feature type="region of interest" description="Disordered" evidence="1">
    <location>
        <begin position="1"/>
        <end position="35"/>
    </location>
</feature>
<dbReference type="EMBL" id="JAQQWP010000009">
    <property type="protein sequence ID" value="KAK8100887.1"/>
    <property type="molecule type" value="Genomic_DNA"/>
</dbReference>
<name>A0AAW0QK35_9PEZI</name>
<proteinExistence type="predicted"/>
<evidence type="ECO:0000313" key="2">
    <source>
        <dbReference type="EMBL" id="KAK8100887.1"/>
    </source>
</evidence>